<evidence type="ECO:0000313" key="5">
    <source>
        <dbReference type="Proteomes" id="UP000801492"/>
    </source>
</evidence>
<feature type="region of interest" description="Disordered" evidence="2">
    <location>
        <begin position="86"/>
        <end position="117"/>
    </location>
</feature>
<protein>
    <recommendedName>
        <fullName evidence="3">RNase H type-1 domain-containing protein</fullName>
    </recommendedName>
</protein>
<dbReference type="GO" id="GO:0004523">
    <property type="term" value="F:RNA-DNA hybrid ribonuclease activity"/>
    <property type="evidence" value="ECO:0007669"/>
    <property type="project" value="InterPro"/>
</dbReference>
<dbReference type="InterPro" id="IPR002156">
    <property type="entry name" value="RNaseH_domain"/>
</dbReference>
<dbReference type="AlphaFoldDB" id="A0A8K0D4T3"/>
<dbReference type="Proteomes" id="UP000801492">
    <property type="component" value="Unassembled WGS sequence"/>
</dbReference>
<dbReference type="PROSITE" id="PS50879">
    <property type="entry name" value="RNASE_H_1"/>
    <property type="match status" value="1"/>
</dbReference>
<dbReference type="InterPro" id="IPR050092">
    <property type="entry name" value="RNase_H"/>
</dbReference>
<comment type="similarity">
    <text evidence="1">Belongs to the RNase H family.</text>
</comment>
<feature type="domain" description="RNase H type-1" evidence="3">
    <location>
        <begin position="126"/>
        <end position="273"/>
    </location>
</feature>
<organism evidence="4 5">
    <name type="scientific">Ignelater luminosus</name>
    <name type="common">Cucubano</name>
    <name type="synonym">Pyrophorus luminosus</name>
    <dbReference type="NCBI Taxonomy" id="2038154"/>
    <lineage>
        <taxon>Eukaryota</taxon>
        <taxon>Metazoa</taxon>
        <taxon>Ecdysozoa</taxon>
        <taxon>Arthropoda</taxon>
        <taxon>Hexapoda</taxon>
        <taxon>Insecta</taxon>
        <taxon>Pterygota</taxon>
        <taxon>Neoptera</taxon>
        <taxon>Endopterygota</taxon>
        <taxon>Coleoptera</taxon>
        <taxon>Polyphaga</taxon>
        <taxon>Elateriformia</taxon>
        <taxon>Elateroidea</taxon>
        <taxon>Elateridae</taxon>
        <taxon>Agrypninae</taxon>
        <taxon>Pyrophorini</taxon>
        <taxon>Ignelater</taxon>
    </lineage>
</organism>
<evidence type="ECO:0000313" key="4">
    <source>
        <dbReference type="EMBL" id="KAF2899465.1"/>
    </source>
</evidence>
<dbReference type="CDD" id="cd09280">
    <property type="entry name" value="RNase_HI_eukaryote_like"/>
    <property type="match status" value="1"/>
</dbReference>
<evidence type="ECO:0000256" key="2">
    <source>
        <dbReference type="SAM" id="MobiDB-lite"/>
    </source>
</evidence>
<dbReference type="Pfam" id="PF00075">
    <property type="entry name" value="RNase_H"/>
    <property type="match status" value="1"/>
</dbReference>
<reference evidence="4" key="1">
    <citation type="submission" date="2019-08" db="EMBL/GenBank/DDBJ databases">
        <title>The genome of the North American firefly Photinus pyralis.</title>
        <authorList>
            <consortium name="Photinus pyralis genome working group"/>
            <person name="Fallon T.R."/>
            <person name="Sander Lower S.E."/>
            <person name="Weng J.-K."/>
        </authorList>
    </citation>
    <scope>NUCLEOTIDE SEQUENCE</scope>
    <source>
        <strain evidence="4">TRF0915ILg1</strain>
        <tissue evidence="4">Whole body</tissue>
    </source>
</reference>
<accession>A0A8K0D4T3</accession>
<dbReference type="InterPro" id="IPR012337">
    <property type="entry name" value="RNaseH-like_sf"/>
</dbReference>
<feature type="compositionally biased region" description="Polar residues" evidence="2">
    <location>
        <begin position="86"/>
        <end position="116"/>
    </location>
</feature>
<dbReference type="Gene3D" id="3.30.420.10">
    <property type="entry name" value="Ribonuclease H-like superfamily/Ribonuclease H"/>
    <property type="match status" value="1"/>
</dbReference>
<dbReference type="PANTHER" id="PTHR10642:SF31">
    <property type="entry name" value="RIBONUCLEASE H1"/>
    <property type="match status" value="1"/>
</dbReference>
<dbReference type="PANTHER" id="PTHR10642">
    <property type="entry name" value="RIBONUCLEASE H1"/>
    <property type="match status" value="1"/>
</dbReference>
<proteinExistence type="inferred from homology"/>
<dbReference type="InterPro" id="IPR036397">
    <property type="entry name" value="RNaseH_sf"/>
</dbReference>
<dbReference type="GO" id="GO:0003676">
    <property type="term" value="F:nucleic acid binding"/>
    <property type="evidence" value="ECO:0007669"/>
    <property type="project" value="InterPro"/>
</dbReference>
<dbReference type="FunFam" id="3.30.420.10:FF:000115">
    <property type="entry name" value="Ribonuclease H"/>
    <property type="match status" value="1"/>
</dbReference>
<keyword evidence="5" id="KW-1185">Reference proteome</keyword>
<dbReference type="EMBL" id="VTPC01002791">
    <property type="protein sequence ID" value="KAF2899465.1"/>
    <property type="molecule type" value="Genomic_DNA"/>
</dbReference>
<evidence type="ECO:0000259" key="3">
    <source>
        <dbReference type="PROSITE" id="PS50879"/>
    </source>
</evidence>
<gene>
    <name evidence="4" type="ORF">ILUMI_06708</name>
</gene>
<name>A0A8K0D4T3_IGNLU</name>
<dbReference type="SUPFAM" id="SSF53098">
    <property type="entry name" value="Ribonuclease H-like"/>
    <property type="match status" value="1"/>
</dbReference>
<sequence>MYGMRFCLRNKIVFSLLNRRIYYNAQQFYNNYNLLTSNKLLFTMSGMNRDSNNVFDLTQRLEKAEKRLKLLKCEIMDIKRQLSSITQNSSAGDTNNTATSVRRSLSELDSSTSNNCKRPRYDFTKEGDYVVVFTDGACENNGKLNAKAGIGVWFGNNHPLNVSEPVTGRATNNTAEIQACVRAVNIAHGSGIKKLKIKTDSQFVINAMTQWIHRWKKNNWKVASGGDVKNKEDFVILDNACRFLESLVWEHVEGHKGIDGNEQADRLARNGALRYTSK</sequence>
<evidence type="ECO:0000256" key="1">
    <source>
        <dbReference type="ARBA" id="ARBA00005300"/>
    </source>
</evidence>
<dbReference type="GO" id="GO:0043137">
    <property type="term" value="P:DNA replication, removal of RNA primer"/>
    <property type="evidence" value="ECO:0007669"/>
    <property type="project" value="TreeGrafter"/>
</dbReference>
<dbReference type="OrthoDB" id="407198at2759"/>
<comment type="caution">
    <text evidence="4">The sequence shown here is derived from an EMBL/GenBank/DDBJ whole genome shotgun (WGS) entry which is preliminary data.</text>
</comment>